<evidence type="ECO:0000313" key="9">
    <source>
        <dbReference type="Proteomes" id="UP001224477"/>
    </source>
</evidence>
<comment type="caution">
    <text evidence="7">The sequence shown here is derived from an EMBL/GenBank/DDBJ whole genome shotgun (WGS) entry which is preliminary data.</text>
</comment>
<keyword evidence="9" id="KW-1185">Reference proteome</keyword>
<dbReference type="SMART" id="SM00448">
    <property type="entry name" value="REC"/>
    <property type="match status" value="1"/>
</dbReference>
<evidence type="ECO:0000313" key="6">
    <source>
        <dbReference type="EMBL" id="MDR0192298.1"/>
    </source>
</evidence>
<dbReference type="InterPro" id="IPR001789">
    <property type="entry name" value="Sig_transdc_resp-reg_receiver"/>
</dbReference>
<dbReference type="KEGG" id="pym:AK972_1040"/>
<keyword evidence="1 3" id="KW-0238">DNA-binding</keyword>
<feature type="domain" description="Response regulatory" evidence="4">
    <location>
        <begin position="4"/>
        <end position="117"/>
    </location>
</feature>
<dbReference type="PANTHER" id="PTHR48111:SF47">
    <property type="entry name" value="TRANSCRIPTIONAL REGULATORY PROTEIN RSTA"/>
    <property type="match status" value="1"/>
</dbReference>
<dbReference type="CDD" id="cd00383">
    <property type="entry name" value="trans_reg_C"/>
    <property type="match status" value="1"/>
</dbReference>
<dbReference type="PROSITE" id="PS50110">
    <property type="entry name" value="RESPONSE_REGULATORY"/>
    <property type="match status" value="1"/>
</dbReference>
<dbReference type="GO" id="GO:0032993">
    <property type="term" value="C:protein-DNA complex"/>
    <property type="evidence" value="ECO:0007669"/>
    <property type="project" value="TreeGrafter"/>
</dbReference>
<feature type="modified residue" description="4-aspartylphosphate" evidence="2">
    <location>
        <position position="53"/>
    </location>
</feature>
<accession>A0A143GCG5</accession>
<dbReference type="InterPro" id="IPR036388">
    <property type="entry name" value="WH-like_DNA-bd_sf"/>
</dbReference>
<dbReference type="Proteomes" id="UP000546584">
    <property type="component" value="Unassembled WGS sequence"/>
</dbReference>
<evidence type="ECO:0000256" key="2">
    <source>
        <dbReference type="PROSITE-ProRule" id="PRU00169"/>
    </source>
</evidence>
<dbReference type="EMBL" id="JAVGXC010000035">
    <property type="protein sequence ID" value="MDR0192298.1"/>
    <property type="molecule type" value="Genomic_DNA"/>
</dbReference>
<dbReference type="GO" id="GO:0005829">
    <property type="term" value="C:cytosol"/>
    <property type="evidence" value="ECO:0007669"/>
    <property type="project" value="TreeGrafter"/>
</dbReference>
<reference evidence="6 9" key="2">
    <citation type="journal article" date="2023" name="Microbiol. Resour. Announc.">
        <title>Whole-genome sequence of Pseudomonas yamanorum OLsAu1 isolated from the edible ectomycorrhizal mushroom Lactarius sp. section Deliciosi.</title>
        <authorList>
            <person name="Ramirez-Mendoza R."/>
            <person name="Angeles-Argaiz R.E."/>
            <person name="Hernandez-Oaxaca D."/>
            <person name="Aguirre-Beltran L."/>
            <person name="Almaraz-Suarez J."/>
            <person name="Perez-Moreno J."/>
        </authorList>
    </citation>
    <scope>NUCLEOTIDE SEQUENCE [LARGE SCALE GENOMIC DNA]</scope>
    <source>
        <strain evidence="6 9">OLsAu1</strain>
    </source>
</reference>
<dbReference type="GO" id="GO:0006355">
    <property type="term" value="P:regulation of DNA-templated transcription"/>
    <property type="evidence" value="ECO:0007669"/>
    <property type="project" value="InterPro"/>
</dbReference>
<sequence length="232" mass="26261">MSDTLLLIEDDLPLAALTAEFLRAEGFTVAVEHRGDRAAQRIHEEQPALLILDVMLPGMDGFTLCRQIRDHYPGLILMMTALDENAEQLVGFAAGADDYVVKPIDPQLLLARIRSLLRRHPQAPRNFYQWGAFRLDLNNHFAWLGEAPLQFSVAEFELLAIFARHCGVLLTREKLLQRLRGLEYDGLNRSIDMRVSRLRKKLMSLECPVTIQTITAQGYLFVEIPSGSQHAV</sequence>
<evidence type="ECO:0000256" key="1">
    <source>
        <dbReference type="ARBA" id="ARBA00023125"/>
    </source>
</evidence>
<reference evidence="7 8" key="1">
    <citation type="submission" date="2020-04" db="EMBL/GenBank/DDBJ databases">
        <title>Molecular characterization of pseudomonads from Agaricus bisporus reveal novel blotch 2 pathogens in Western Europe.</title>
        <authorList>
            <person name="Taparia T."/>
            <person name="Krijger M."/>
            <person name="Haynes E."/>
            <person name="Elpinstone J.G."/>
            <person name="Noble R."/>
            <person name="Van Der Wolf J."/>
        </authorList>
    </citation>
    <scope>NUCLEOTIDE SEQUENCE [LARGE SCALE GENOMIC DNA]</scope>
    <source>
        <strain evidence="7 8">IPO3753</strain>
    </source>
</reference>
<evidence type="ECO:0000313" key="8">
    <source>
        <dbReference type="Proteomes" id="UP000546584"/>
    </source>
</evidence>
<dbReference type="GO" id="GO:0000156">
    <property type="term" value="F:phosphorelay response regulator activity"/>
    <property type="evidence" value="ECO:0007669"/>
    <property type="project" value="TreeGrafter"/>
</dbReference>
<feature type="domain" description="OmpR/PhoB-type" evidence="5">
    <location>
        <begin position="125"/>
        <end position="223"/>
    </location>
</feature>
<dbReference type="GO" id="GO:0000976">
    <property type="term" value="F:transcription cis-regulatory region binding"/>
    <property type="evidence" value="ECO:0007669"/>
    <property type="project" value="TreeGrafter"/>
</dbReference>
<dbReference type="GeneID" id="93515141"/>
<dbReference type="PANTHER" id="PTHR48111">
    <property type="entry name" value="REGULATOR OF RPOS"/>
    <property type="match status" value="1"/>
</dbReference>
<dbReference type="InterPro" id="IPR039420">
    <property type="entry name" value="WalR-like"/>
</dbReference>
<dbReference type="Gene3D" id="3.40.50.2300">
    <property type="match status" value="1"/>
</dbReference>
<dbReference type="OrthoDB" id="9802426at2"/>
<dbReference type="SMART" id="SM00862">
    <property type="entry name" value="Trans_reg_C"/>
    <property type="match status" value="1"/>
</dbReference>
<dbReference type="PROSITE" id="PS51755">
    <property type="entry name" value="OMPR_PHOB"/>
    <property type="match status" value="1"/>
</dbReference>
<name>A0A143GCG5_9PSED</name>
<dbReference type="SUPFAM" id="SSF52172">
    <property type="entry name" value="CheY-like"/>
    <property type="match status" value="1"/>
</dbReference>
<evidence type="ECO:0000313" key="7">
    <source>
        <dbReference type="EMBL" id="NWD44842.1"/>
    </source>
</evidence>
<dbReference type="Pfam" id="PF00486">
    <property type="entry name" value="Trans_reg_C"/>
    <property type="match status" value="1"/>
</dbReference>
<dbReference type="RefSeq" id="WP_063027542.1">
    <property type="nucleotide sequence ID" value="NZ_CP012400.2"/>
</dbReference>
<gene>
    <name evidence="7" type="ORF">HX826_23470</name>
    <name evidence="6" type="ORF">RCO22_25450</name>
</gene>
<dbReference type="InterPro" id="IPR011006">
    <property type="entry name" value="CheY-like_superfamily"/>
</dbReference>
<keyword evidence="2" id="KW-0597">Phosphoprotein</keyword>
<dbReference type="Pfam" id="PF00072">
    <property type="entry name" value="Response_reg"/>
    <property type="match status" value="1"/>
</dbReference>
<feature type="DNA-binding region" description="OmpR/PhoB-type" evidence="3">
    <location>
        <begin position="125"/>
        <end position="223"/>
    </location>
</feature>
<evidence type="ECO:0000256" key="3">
    <source>
        <dbReference type="PROSITE-ProRule" id="PRU01091"/>
    </source>
</evidence>
<evidence type="ECO:0000259" key="5">
    <source>
        <dbReference type="PROSITE" id="PS51755"/>
    </source>
</evidence>
<dbReference type="AlphaFoldDB" id="A0A143GCG5"/>
<dbReference type="Gene3D" id="6.10.250.690">
    <property type="match status" value="1"/>
</dbReference>
<dbReference type="EMBL" id="JACAQR010000033">
    <property type="protein sequence ID" value="NWD44842.1"/>
    <property type="molecule type" value="Genomic_DNA"/>
</dbReference>
<dbReference type="Proteomes" id="UP001224477">
    <property type="component" value="Unassembled WGS sequence"/>
</dbReference>
<proteinExistence type="predicted"/>
<protein>
    <submittedName>
        <fullName evidence="7">Response regulator transcription factor</fullName>
    </submittedName>
</protein>
<dbReference type="InterPro" id="IPR001867">
    <property type="entry name" value="OmpR/PhoB-type_DNA-bd"/>
</dbReference>
<accession>A0A1H2HY29</accession>
<dbReference type="Gene3D" id="1.10.10.10">
    <property type="entry name" value="Winged helix-like DNA-binding domain superfamily/Winged helix DNA-binding domain"/>
    <property type="match status" value="1"/>
</dbReference>
<evidence type="ECO:0000259" key="4">
    <source>
        <dbReference type="PROSITE" id="PS50110"/>
    </source>
</evidence>
<organism evidence="7 8">
    <name type="scientific">Pseudomonas yamanorum</name>
    <dbReference type="NCBI Taxonomy" id="515393"/>
    <lineage>
        <taxon>Bacteria</taxon>
        <taxon>Pseudomonadati</taxon>
        <taxon>Pseudomonadota</taxon>
        <taxon>Gammaproteobacteria</taxon>
        <taxon>Pseudomonadales</taxon>
        <taxon>Pseudomonadaceae</taxon>
        <taxon>Pseudomonas</taxon>
    </lineage>
</organism>